<dbReference type="EMBL" id="UFTT01000002">
    <property type="protein sequence ID" value="SUV66485.1"/>
    <property type="molecule type" value="Genomic_DNA"/>
</dbReference>
<name>A0A0E7V1C5_BORPT</name>
<sequence>MAAQALYAALSWAPPQGWQAGIEARYLGRIEVNDADQTLTIEAPLTEVRYRNPHAEVKVDYQGASWEVVLAPVSRMESRGLAKDALAVGKTVTIVGYPRKDGTHEVRAERITVDGKTIELR</sequence>
<dbReference type="AlphaFoldDB" id="A0A0E7V1C5"/>
<organism evidence="1 2">
    <name type="scientific">Bordetella pertussis</name>
    <dbReference type="NCBI Taxonomy" id="520"/>
    <lineage>
        <taxon>Bacteria</taxon>
        <taxon>Pseudomonadati</taxon>
        <taxon>Pseudomonadota</taxon>
        <taxon>Betaproteobacteria</taxon>
        <taxon>Burkholderiales</taxon>
        <taxon>Alcaligenaceae</taxon>
        <taxon>Bordetella</taxon>
    </lineage>
</organism>
<evidence type="ECO:0000313" key="2">
    <source>
        <dbReference type="Proteomes" id="UP000255014"/>
    </source>
</evidence>
<reference evidence="1 2" key="1">
    <citation type="submission" date="2018-06" db="EMBL/GenBank/DDBJ databases">
        <authorList>
            <consortium name="Pathogen Informatics"/>
            <person name="Doyle S."/>
        </authorList>
    </citation>
    <scope>NUCLEOTIDE SEQUENCE [LARGE SCALE GENOMIC DNA]</scope>
    <source>
        <strain evidence="1 2">NCTC10911</strain>
    </source>
</reference>
<accession>A0A0E7V1C5</accession>
<dbReference type="InterPro" id="IPR046150">
    <property type="entry name" value="DUF6152"/>
</dbReference>
<dbReference type="Pfam" id="PF19649">
    <property type="entry name" value="DUF6152"/>
    <property type="match status" value="1"/>
</dbReference>
<evidence type="ECO:0000313" key="1">
    <source>
        <dbReference type="EMBL" id="SUV66485.1"/>
    </source>
</evidence>
<dbReference type="RefSeq" id="WP_019247962.1">
    <property type="nucleotide sequence ID" value="NZ_CP011731.1"/>
</dbReference>
<protein>
    <submittedName>
        <fullName evidence="1">Uncharacterized protein</fullName>
    </submittedName>
</protein>
<gene>
    <name evidence="1" type="ORF">NCTC10911_03543</name>
</gene>
<dbReference type="Proteomes" id="UP000255014">
    <property type="component" value="Unassembled WGS sequence"/>
</dbReference>
<proteinExistence type="predicted"/>